<feature type="compositionally biased region" description="Basic residues" evidence="1">
    <location>
        <begin position="170"/>
        <end position="182"/>
    </location>
</feature>
<feature type="compositionally biased region" description="Pro residues" evidence="1">
    <location>
        <begin position="276"/>
        <end position="287"/>
    </location>
</feature>
<feature type="compositionally biased region" description="Low complexity" evidence="1">
    <location>
        <begin position="154"/>
        <end position="166"/>
    </location>
</feature>
<reference evidence="2 3" key="1">
    <citation type="journal article" date="2017" name="Genome Announc.">
        <title>Genome sequence of the saprophytic ascomycete Epicoccum nigrum ICMP 19927 strain isolated from New Zealand.</title>
        <authorList>
            <person name="Fokin M."/>
            <person name="Fleetwood D."/>
            <person name="Weir B.S."/>
            <person name="Villas-Boas S.G."/>
        </authorList>
    </citation>
    <scope>NUCLEOTIDE SEQUENCE [LARGE SCALE GENOMIC DNA]</scope>
    <source>
        <strain evidence="2 3">ICMP 19927</strain>
    </source>
</reference>
<feature type="compositionally biased region" description="Low complexity" evidence="1">
    <location>
        <begin position="316"/>
        <end position="331"/>
    </location>
</feature>
<dbReference type="Proteomes" id="UP000193240">
    <property type="component" value="Unassembled WGS sequence"/>
</dbReference>
<gene>
    <name evidence="2" type="ORF">B5807_08900</name>
</gene>
<feature type="compositionally biased region" description="Low complexity" evidence="1">
    <location>
        <begin position="265"/>
        <end position="275"/>
    </location>
</feature>
<feature type="compositionally biased region" description="Basic and acidic residues" evidence="1">
    <location>
        <begin position="114"/>
        <end position="127"/>
    </location>
</feature>
<dbReference type="STRING" id="105696.A0A1Y2LT01"/>
<feature type="compositionally biased region" description="Basic residues" evidence="1">
    <location>
        <begin position="128"/>
        <end position="140"/>
    </location>
</feature>
<dbReference type="EMBL" id="KZ107850">
    <property type="protein sequence ID" value="OSS46986.1"/>
    <property type="molecule type" value="Genomic_DNA"/>
</dbReference>
<feature type="compositionally biased region" description="Low complexity" evidence="1">
    <location>
        <begin position="340"/>
        <end position="360"/>
    </location>
</feature>
<feature type="compositionally biased region" description="Pro residues" evidence="1">
    <location>
        <begin position="296"/>
        <end position="315"/>
    </location>
</feature>
<proteinExistence type="predicted"/>
<accession>A0A1Y2LT01</accession>
<sequence length="394" mass="44342">MLEQMIRQPNRPLDPHRIRVARFDKKPASAHVRKLLDNYFENIDLKHTPTGDNPKGETTKYNISLDPLGQIVKRDKGTDETTTVANGYGWSMKFCQDMQKDGVPESIKTLREDAERMDAAPQVEREQRRHSRSPRLRRRSSSVSSRERDRGQRNRSGSYTSNSSYDSRSRSHSRHHDNRRGSPRPLDRGRNDRDRRFDDRDNDSRRPPPKPMERGQPQPGVQWPNRNNQGSPGNGHNMSNVPQNFTPNFSQASHPPFNAPPFPLMPNQFPGQFPMQPFPPPPPPMPFQAPDGFPGGIPPPPPPNYSGPFPPPPPNIAAMPNNPYNFNNQWNDFSQGGTPGFNQQNQGGFQNQAFNQNQHAGQGGYQGGRGGYGGNRGGGNYNNRGGRGQRGGRY</sequence>
<evidence type="ECO:0000313" key="2">
    <source>
        <dbReference type="EMBL" id="OSS46986.1"/>
    </source>
</evidence>
<organism evidence="2 3">
    <name type="scientific">Epicoccum nigrum</name>
    <name type="common">Soil fungus</name>
    <name type="synonym">Epicoccum purpurascens</name>
    <dbReference type="NCBI Taxonomy" id="105696"/>
    <lineage>
        <taxon>Eukaryota</taxon>
        <taxon>Fungi</taxon>
        <taxon>Dikarya</taxon>
        <taxon>Ascomycota</taxon>
        <taxon>Pezizomycotina</taxon>
        <taxon>Dothideomycetes</taxon>
        <taxon>Pleosporomycetidae</taxon>
        <taxon>Pleosporales</taxon>
        <taxon>Pleosporineae</taxon>
        <taxon>Didymellaceae</taxon>
        <taxon>Epicoccum</taxon>
    </lineage>
</organism>
<name>A0A1Y2LT01_EPING</name>
<protein>
    <submittedName>
        <fullName evidence="2">Uncharacterized protein</fullName>
    </submittedName>
</protein>
<feature type="compositionally biased region" description="Basic and acidic residues" evidence="1">
    <location>
        <begin position="185"/>
        <end position="206"/>
    </location>
</feature>
<feature type="compositionally biased region" description="Gly residues" evidence="1">
    <location>
        <begin position="361"/>
        <end position="394"/>
    </location>
</feature>
<dbReference type="InParanoid" id="A0A1Y2LT01"/>
<feature type="compositionally biased region" description="Polar residues" evidence="1">
    <location>
        <begin position="224"/>
        <end position="253"/>
    </location>
</feature>
<dbReference type="AlphaFoldDB" id="A0A1Y2LT01"/>
<keyword evidence="3" id="KW-1185">Reference proteome</keyword>
<evidence type="ECO:0000256" key="1">
    <source>
        <dbReference type="SAM" id="MobiDB-lite"/>
    </source>
</evidence>
<feature type="region of interest" description="Disordered" evidence="1">
    <location>
        <begin position="114"/>
        <end position="394"/>
    </location>
</feature>
<dbReference type="OMA" id="CKYRAND"/>
<evidence type="ECO:0000313" key="3">
    <source>
        <dbReference type="Proteomes" id="UP000193240"/>
    </source>
</evidence>